<evidence type="ECO:0000256" key="2">
    <source>
        <dbReference type="SAM" id="Phobius"/>
    </source>
</evidence>
<accession>A0ABX1HCG0</accession>
<evidence type="ECO:0000313" key="3">
    <source>
        <dbReference type="EMBL" id="NKI87946.1"/>
    </source>
</evidence>
<evidence type="ECO:0000256" key="1">
    <source>
        <dbReference type="SAM" id="MobiDB-lite"/>
    </source>
</evidence>
<proteinExistence type="predicted"/>
<keyword evidence="4" id="KW-1185">Reference proteome</keyword>
<keyword evidence="2" id="KW-1133">Transmembrane helix</keyword>
<keyword evidence="2" id="KW-0472">Membrane</keyword>
<gene>
    <name evidence="3" type="ORF">HBN54_000525</name>
</gene>
<feature type="transmembrane region" description="Helical" evidence="2">
    <location>
        <begin position="41"/>
        <end position="61"/>
    </location>
</feature>
<keyword evidence="2" id="KW-0812">Transmembrane</keyword>
<dbReference type="RefSeq" id="WP_168671577.1">
    <property type="nucleotide sequence ID" value="NZ_JAAVTK010000001.1"/>
</dbReference>
<comment type="caution">
    <text evidence="3">The sequence shown here is derived from an EMBL/GenBank/DDBJ whole genome shotgun (WGS) entry which is preliminary data.</text>
</comment>
<evidence type="ECO:0000313" key="4">
    <source>
        <dbReference type="Proteomes" id="UP000717634"/>
    </source>
</evidence>
<organism evidence="3 4">
    <name type="scientific">Hymenobacter artigasi</name>
    <dbReference type="NCBI Taxonomy" id="2719616"/>
    <lineage>
        <taxon>Bacteria</taxon>
        <taxon>Pseudomonadati</taxon>
        <taxon>Bacteroidota</taxon>
        <taxon>Cytophagia</taxon>
        <taxon>Cytophagales</taxon>
        <taxon>Hymenobacteraceae</taxon>
        <taxon>Hymenobacter</taxon>
    </lineage>
</organism>
<reference evidence="3 4" key="1">
    <citation type="submission" date="2020-03" db="EMBL/GenBank/DDBJ databases">
        <title>Genomic Encyclopedia of Type Strains, Phase IV (KMG-V): Genome sequencing to study the core and pangenomes of soil and plant-associated prokaryotes.</title>
        <authorList>
            <person name="Whitman W."/>
        </authorList>
    </citation>
    <scope>NUCLEOTIDE SEQUENCE [LARGE SCALE GENOMIC DNA]</scope>
    <source>
        <strain evidence="3 4">1B</strain>
    </source>
</reference>
<feature type="compositionally biased region" description="Polar residues" evidence="1">
    <location>
        <begin position="1"/>
        <end position="12"/>
    </location>
</feature>
<protein>
    <submittedName>
        <fullName evidence="3">Uncharacterized protein</fullName>
    </submittedName>
</protein>
<dbReference type="Proteomes" id="UP000717634">
    <property type="component" value="Unassembled WGS sequence"/>
</dbReference>
<feature type="region of interest" description="Disordered" evidence="1">
    <location>
        <begin position="1"/>
        <end position="37"/>
    </location>
</feature>
<name>A0ABX1HCG0_9BACT</name>
<sequence length="77" mass="8639">MSYTTELPTVQKSAYKRPYKSRQQRRETDRRKHDESSDVKFLVRVGVGVALVLALALAFMLKGAMSPAEPVATEAQQ</sequence>
<feature type="compositionally biased region" description="Basic and acidic residues" evidence="1">
    <location>
        <begin position="24"/>
        <end position="37"/>
    </location>
</feature>
<feature type="compositionally biased region" description="Basic residues" evidence="1">
    <location>
        <begin position="14"/>
        <end position="23"/>
    </location>
</feature>
<dbReference type="EMBL" id="JAAVTK010000001">
    <property type="protein sequence ID" value="NKI87946.1"/>
    <property type="molecule type" value="Genomic_DNA"/>
</dbReference>